<proteinExistence type="predicted"/>
<reference evidence="1 2" key="1">
    <citation type="submission" date="2018-01" db="EMBL/GenBank/DDBJ databases">
        <authorList>
            <person name="Grinwald M.F."/>
            <person name="Tasoff P."/>
            <person name="Simpson K.F."/>
            <person name="Vasser A."/>
            <person name="Shaffer C.D."/>
            <person name="Weston-Hafer K.A."/>
            <person name="Russell D.A."/>
            <person name="Pope W.H."/>
            <person name="Jacobs-Sera D."/>
            <person name="Hendrix R.W."/>
            <person name="Hatfull G.F."/>
        </authorList>
    </citation>
    <scope>NUCLEOTIDE SEQUENCE [LARGE SCALE GENOMIC DNA]</scope>
</reference>
<sequence length="79" mass="8867">MVCSSCGKQRNELSARKSKLMANVPLFLCTDCIKGKMEPRYLIILVGRAQGPEKVAEYIRNNRYHNAESKPILASELIA</sequence>
<evidence type="ECO:0000313" key="1">
    <source>
        <dbReference type="EMBL" id="AVD99315.1"/>
    </source>
</evidence>
<dbReference type="Proteomes" id="UP000241925">
    <property type="component" value="Segment"/>
</dbReference>
<accession>A0A2L1IVY1</accession>
<organism evidence="1 2">
    <name type="scientific">Streptomyces phage BillNye</name>
    <dbReference type="NCBI Taxonomy" id="2079426"/>
    <lineage>
        <taxon>Viruses</taxon>
        <taxon>Duplodnaviria</taxon>
        <taxon>Heunggongvirae</taxon>
        <taxon>Uroviricota</taxon>
        <taxon>Caudoviricetes</taxon>
        <taxon>Stanwilliamsviridae</taxon>
        <taxon>Loccivirinae</taxon>
        <taxon>Wilnyevirus</taxon>
        <taxon>Wilnyevirus billnye</taxon>
    </lineage>
</organism>
<name>A0A2L1IVY1_9CAUD</name>
<protein>
    <submittedName>
        <fullName evidence="1">Uncharacterized protein</fullName>
    </submittedName>
</protein>
<gene>
    <name evidence="1" type="ORF">SEA_BILLNYE_138</name>
</gene>
<keyword evidence="2" id="KW-1185">Reference proteome</keyword>
<evidence type="ECO:0000313" key="2">
    <source>
        <dbReference type="Proteomes" id="UP000241925"/>
    </source>
</evidence>
<dbReference type="EMBL" id="MG757153">
    <property type="protein sequence ID" value="AVD99315.1"/>
    <property type="molecule type" value="Genomic_DNA"/>
</dbReference>